<dbReference type="InParanoid" id="B6IM23"/>
<evidence type="ECO:0000313" key="1">
    <source>
        <dbReference type="EMBL" id="CAS00953.1"/>
    </source>
</evidence>
<reference evidence="1 2" key="2">
    <citation type="journal article" date="2011" name="PLoS Genet.">
        <title>Caenorhabditis briggsae recombinant inbred line genotypes reveal inter-strain incompatibility and the evolution of recombination.</title>
        <authorList>
            <person name="Ross J.A."/>
            <person name="Koboldt D.C."/>
            <person name="Staisch J.E."/>
            <person name="Chamberlin H.M."/>
            <person name="Gupta B.P."/>
            <person name="Miller R.D."/>
            <person name="Baird S.E."/>
            <person name="Haag E.S."/>
        </authorList>
    </citation>
    <scope>NUCLEOTIDE SEQUENCE [LARGE SCALE GENOMIC DNA]</scope>
    <source>
        <strain evidence="1 2">AF16</strain>
    </source>
</reference>
<name>B6IM23_CAEBR</name>
<organism evidence="1 2">
    <name type="scientific">Caenorhabditis briggsae</name>
    <dbReference type="NCBI Taxonomy" id="6238"/>
    <lineage>
        <taxon>Eukaryota</taxon>
        <taxon>Metazoa</taxon>
        <taxon>Ecdysozoa</taxon>
        <taxon>Nematoda</taxon>
        <taxon>Chromadorea</taxon>
        <taxon>Rhabditida</taxon>
        <taxon>Rhabditina</taxon>
        <taxon>Rhabditomorpha</taxon>
        <taxon>Rhabditoidea</taxon>
        <taxon>Rhabditidae</taxon>
        <taxon>Peloderinae</taxon>
        <taxon>Caenorhabditis</taxon>
    </lineage>
</organism>
<gene>
    <name evidence="1" type="ORF">CBG26555</name>
    <name evidence="1" type="ORF">CBG_26555</name>
</gene>
<dbReference type="AlphaFoldDB" id="B6IM23"/>
<protein>
    <submittedName>
        <fullName evidence="1">Protein CBG26555</fullName>
    </submittedName>
</protein>
<dbReference type="GeneID" id="68918033"/>
<reference evidence="1 2" key="1">
    <citation type="journal article" date="2003" name="PLoS Biol.">
        <title>The genome sequence of Caenorhabditis briggsae: a platform for comparative genomics.</title>
        <authorList>
            <person name="Stein L.D."/>
            <person name="Bao Z."/>
            <person name="Blasiar D."/>
            <person name="Blumenthal T."/>
            <person name="Brent M.R."/>
            <person name="Chen N."/>
            <person name="Chinwalla A."/>
            <person name="Clarke L."/>
            <person name="Clee C."/>
            <person name="Coghlan A."/>
            <person name="Coulson A."/>
            <person name="D'Eustachio P."/>
            <person name="Fitch D.H."/>
            <person name="Fulton L.A."/>
            <person name="Fulton R.E."/>
            <person name="Griffiths-Jones S."/>
            <person name="Harris T.W."/>
            <person name="Hillier L.W."/>
            <person name="Kamath R."/>
            <person name="Kuwabara P.E."/>
            <person name="Mardis E.R."/>
            <person name="Marra M.A."/>
            <person name="Miner T.L."/>
            <person name="Minx P."/>
            <person name="Mullikin J.C."/>
            <person name="Plumb R.W."/>
            <person name="Rogers J."/>
            <person name="Schein J.E."/>
            <person name="Sohrmann M."/>
            <person name="Spieth J."/>
            <person name="Stajich J.E."/>
            <person name="Wei C."/>
            <person name="Willey D."/>
            <person name="Wilson R.K."/>
            <person name="Durbin R."/>
            <person name="Waterston R.H."/>
        </authorList>
    </citation>
    <scope>NUCLEOTIDE SEQUENCE [LARGE SCALE GENOMIC DNA]</scope>
    <source>
        <strain evidence="1 2">AF16</strain>
    </source>
</reference>
<dbReference type="KEGG" id="cbr:CBG_26555"/>
<dbReference type="HOGENOM" id="CLU_1697078_0_0_1"/>
<keyword evidence="2" id="KW-1185">Reference proteome</keyword>
<dbReference type="Proteomes" id="UP000008549">
    <property type="component" value="Unassembled WGS sequence"/>
</dbReference>
<dbReference type="CTD" id="68918033"/>
<dbReference type="RefSeq" id="XP_045100510.1">
    <property type="nucleotide sequence ID" value="XM_045244949.1"/>
</dbReference>
<dbReference type="EMBL" id="HE600912">
    <property type="protein sequence ID" value="CAS00953.1"/>
    <property type="molecule type" value="Genomic_DNA"/>
</dbReference>
<proteinExistence type="predicted"/>
<sequence>MSCTPESLVVCTPESLYPRIFVPTNFLPPNHQFCTPKSVVPPCTPESLYPPNFLPFKLATVILKTSCLGSAKRFCRSAVSSSNLLKHKNYEKQADFSSWITLVFPQDADKTVVDSIRRTSLSGADILLLATEPSVRNVRNLMMCNSHGSKVKRGK</sequence>
<evidence type="ECO:0000313" key="2">
    <source>
        <dbReference type="Proteomes" id="UP000008549"/>
    </source>
</evidence>
<accession>B6IM23</accession>